<dbReference type="EMBL" id="JAWSTH010000130">
    <property type="protein sequence ID" value="MDW5598269.1"/>
    <property type="molecule type" value="Genomic_DNA"/>
</dbReference>
<dbReference type="PANTHER" id="PTHR30572:SF4">
    <property type="entry name" value="ABC TRANSPORTER PERMEASE YTRF"/>
    <property type="match status" value="1"/>
</dbReference>
<evidence type="ECO:0000313" key="10">
    <source>
        <dbReference type="EMBL" id="MDW5598269.1"/>
    </source>
</evidence>
<dbReference type="Pfam" id="PF02687">
    <property type="entry name" value="FtsX"/>
    <property type="match status" value="2"/>
</dbReference>
<feature type="transmembrane region" description="Helical" evidence="7">
    <location>
        <begin position="807"/>
        <end position="833"/>
    </location>
</feature>
<keyword evidence="11" id="KW-1185">Reference proteome</keyword>
<name>A0ABU4HYN6_9ACTN</name>
<evidence type="ECO:0000313" key="11">
    <source>
        <dbReference type="Proteomes" id="UP001284601"/>
    </source>
</evidence>
<comment type="caution">
    <text evidence="10">The sequence shown here is derived from an EMBL/GenBank/DDBJ whole genome shotgun (WGS) entry which is preliminary data.</text>
</comment>
<keyword evidence="2" id="KW-1003">Cell membrane</keyword>
<evidence type="ECO:0000256" key="3">
    <source>
        <dbReference type="ARBA" id="ARBA00022692"/>
    </source>
</evidence>
<feature type="transmembrane region" description="Helical" evidence="7">
    <location>
        <begin position="309"/>
        <end position="336"/>
    </location>
</feature>
<dbReference type="InterPro" id="IPR050250">
    <property type="entry name" value="Macrolide_Exporter_MacB"/>
</dbReference>
<feature type="domain" description="MacB-like periplasmic core" evidence="9">
    <location>
        <begin position="16"/>
        <end position="232"/>
    </location>
</feature>
<evidence type="ECO:0000256" key="6">
    <source>
        <dbReference type="ARBA" id="ARBA00038076"/>
    </source>
</evidence>
<feature type="transmembrane region" description="Helical" evidence="7">
    <location>
        <begin position="362"/>
        <end position="382"/>
    </location>
</feature>
<evidence type="ECO:0000259" key="8">
    <source>
        <dbReference type="Pfam" id="PF02687"/>
    </source>
</evidence>
<feature type="transmembrane region" description="Helical" evidence="7">
    <location>
        <begin position="436"/>
        <end position="455"/>
    </location>
</feature>
<dbReference type="PANTHER" id="PTHR30572">
    <property type="entry name" value="MEMBRANE COMPONENT OF TRANSPORTER-RELATED"/>
    <property type="match status" value="1"/>
</dbReference>
<organism evidence="10 11">
    <name type="scientific">Conexibacter stalactiti</name>
    <dbReference type="NCBI Taxonomy" id="1940611"/>
    <lineage>
        <taxon>Bacteria</taxon>
        <taxon>Bacillati</taxon>
        <taxon>Actinomycetota</taxon>
        <taxon>Thermoleophilia</taxon>
        <taxon>Solirubrobacterales</taxon>
        <taxon>Conexibacteraceae</taxon>
        <taxon>Conexibacter</taxon>
    </lineage>
</organism>
<comment type="subcellular location">
    <subcellularLocation>
        <location evidence="1">Cell membrane</location>
        <topology evidence="1">Multi-pass membrane protein</topology>
    </subcellularLocation>
</comment>
<sequence length="851" mass="89342">MISLSLRGLVTRKLRTVLTALAIVLGVGLVSGTYILTDSMNQAFDKVFETANENTDVSVTPKEQFSNAGEVPLSDEVLRTVEAVPGVRLAAGSVSSDQAVIYTKDGRDALVRGGAPMLLNGEMPQELNPLRYVEGHAPSAPDEVALAKGTAEDGDFKLGDTVRISADGPARSFRLVGLAKFGDEDTLAGAALAMVQTPVAQEMLDLRGQYNSIDVVADEGVTPDQLAARVRAELPARLYNVRTGEEQARSQAADLQDQLGFLRTFLLAFAGIALFVGAFLIVNTYSITVAQRMREFALLRMIGASRRQVLQAVIGEAFVVGFASAVVGLLFGAVLAPGLRGLFTLFGAELPNNGLTVEPRTIIVSLLIGTVVTVVAATGPALRATRVPPIAALQDAASLTRGKTGRLRTPLSIVVALIGIALICVGLFGGGGASQAAASIGIGAAVVFIGVGLLASHIVKPLATLVGWPLEKALGVSGRLARENSARQPRRTASTASALMIGVTLVAFVAIFAAGLKVSIDQAVNRGLKGDLVMQSDTFQPVPQAATRALGEVPDVEIVSPVRFAVGQVDGLSGSSNVSGVDPSTVEDVFRVEWKEGSPELLRSLGPGQTLISEGFADKHDFAVGDELRVRTPTDQTVNVVVRGIYDDDSGLLADITLPNDVLASDFDVTRDAFVVAATRDGADADAVQKVADRAIAALFPTVEVLTEQGFVDDQAGQIDQLIALVYVLLSLSVIVSLFGIVNTLVLSIHERTRELGMLRAIGTSRRQVRQIVRYESVITALIGAVLGVVLGVIFAVLVTIPLKEEGFAISIPVFTLVILLVLAALAGVLAAIPPARRAAKLDVLRALAYE</sequence>
<keyword evidence="4 7" id="KW-1133">Transmembrane helix</keyword>
<evidence type="ECO:0000256" key="5">
    <source>
        <dbReference type="ARBA" id="ARBA00023136"/>
    </source>
</evidence>
<evidence type="ECO:0000259" key="9">
    <source>
        <dbReference type="Pfam" id="PF12704"/>
    </source>
</evidence>
<gene>
    <name evidence="10" type="ORF">R7226_28180</name>
</gene>
<feature type="transmembrane region" description="Helical" evidence="7">
    <location>
        <begin position="724"/>
        <end position="749"/>
    </location>
</feature>
<dbReference type="Proteomes" id="UP001284601">
    <property type="component" value="Unassembled WGS sequence"/>
</dbReference>
<evidence type="ECO:0000256" key="2">
    <source>
        <dbReference type="ARBA" id="ARBA00022475"/>
    </source>
</evidence>
<reference evidence="11" key="1">
    <citation type="submission" date="2023-07" db="EMBL/GenBank/DDBJ databases">
        <title>Conexibacter stalactiti sp. nov., isolated from stalactites in a lava cave and emended description of the genus Conexibacter.</title>
        <authorList>
            <person name="Lee S.D."/>
        </authorList>
    </citation>
    <scope>NUCLEOTIDE SEQUENCE [LARGE SCALE GENOMIC DNA]</scope>
    <source>
        <strain evidence="11">KCTC 39840</strain>
    </source>
</reference>
<feature type="transmembrane region" description="Helical" evidence="7">
    <location>
        <begin position="496"/>
        <end position="516"/>
    </location>
</feature>
<keyword evidence="5 7" id="KW-0472">Membrane</keyword>
<feature type="domain" description="MacB-like periplasmic core" evidence="9">
    <location>
        <begin position="492"/>
        <end position="691"/>
    </location>
</feature>
<evidence type="ECO:0000256" key="4">
    <source>
        <dbReference type="ARBA" id="ARBA00022989"/>
    </source>
</evidence>
<feature type="transmembrane region" description="Helical" evidence="7">
    <location>
        <begin position="265"/>
        <end position="288"/>
    </location>
</feature>
<dbReference type="InterPro" id="IPR003838">
    <property type="entry name" value="ABC3_permease_C"/>
</dbReference>
<evidence type="ECO:0000256" key="1">
    <source>
        <dbReference type="ARBA" id="ARBA00004651"/>
    </source>
</evidence>
<protein>
    <submittedName>
        <fullName evidence="10">FtsX-like permease family protein</fullName>
    </submittedName>
</protein>
<proteinExistence type="inferred from homology"/>
<keyword evidence="3 7" id="KW-0812">Transmembrane</keyword>
<feature type="transmembrane region" description="Helical" evidence="7">
    <location>
        <begin position="777"/>
        <end position="801"/>
    </location>
</feature>
<dbReference type="RefSeq" id="WP_318600792.1">
    <property type="nucleotide sequence ID" value="NZ_JAWSTH010000130.1"/>
</dbReference>
<evidence type="ECO:0000256" key="7">
    <source>
        <dbReference type="SAM" id="Phobius"/>
    </source>
</evidence>
<comment type="similarity">
    <text evidence="6">Belongs to the ABC-4 integral membrane protein family.</text>
</comment>
<feature type="domain" description="ABC3 transporter permease C-terminal" evidence="8">
    <location>
        <begin position="268"/>
        <end position="389"/>
    </location>
</feature>
<dbReference type="Pfam" id="PF12704">
    <property type="entry name" value="MacB_PCD"/>
    <property type="match status" value="2"/>
</dbReference>
<dbReference type="InterPro" id="IPR025857">
    <property type="entry name" value="MacB_PCD"/>
</dbReference>
<feature type="domain" description="ABC3 transporter permease C-terminal" evidence="8">
    <location>
        <begin position="728"/>
        <end position="843"/>
    </location>
</feature>
<feature type="transmembrane region" description="Helical" evidence="7">
    <location>
        <begin position="411"/>
        <end position="430"/>
    </location>
</feature>
<accession>A0ABU4HYN6</accession>